<accession>A0A8H8DM01</accession>
<dbReference type="AlphaFoldDB" id="A0A8H8DM01"/>
<evidence type="ECO:0000313" key="4">
    <source>
        <dbReference type="EMBL" id="KAG5463464.1"/>
    </source>
</evidence>
<proteinExistence type="predicted"/>
<feature type="domain" description="RRM" evidence="3">
    <location>
        <begin position="191"/>
        <end position="261"/>
    </location>
</feature>
<evidence type="ECO:0000259" key="3">
    <source>
        <dbReference type="PROSITE" id="PS50102"/>
    </source>
</evidence>
<dbReference type="InterPro" id="IPR035979">
    <property type="entry name" value="RBD_domain_sf"/>
</dbReference>
<evidence type="ECO:0000256" key="1">
    <source>
        <dbReference type="PROSITE-ProRule" id="PRU00176"/>
    </source>
</evidence>
<gene>
    <name evidence="4" type="ORF">BJ554DRAFT_7280</name>
</gene>
<dbReference type="GO" id="GO:0003723">
    <property type="term" value="F:RNA binding"/>
    <property type="evidence" value="ECO:0007669"/>
    <property type="project" value="UniProtKB-UniRule"/>
</dbReference>
<dbReference type="PROSITE" id="PS50102">
    <property type="entry name" value="RRM"/>
    <property type="match status" value="1"/>
</dbReference>
<feature type="region of interest" description="Disordered" evidence="2">
    <location>
        <begin position="1"/>
        <end position="63"/>
    </location>
</feature>
<dbReference type="OrthoDB" id="439808at2759"/>
<dbReference type="Gene3D" id="3.30.70.330">
    <property type="match status" value="1"/>
</dbReference>
<dbReference type="Proteomes" id="UP000673691">
    <property type="component" value="Unassembled WGS sequence"/>
</dbReference>
<feature type="compositionally biased region" description="Basic and acidic residues" evidence="2">
    <location>
        <begin position="1"/>
        <end position="11"/>
    </location>
</feature>
<organism evidence="4 5">
    <name type="scientific">Olpidium bornovanus</name>
    <dbReference type="NCBI Taxonomy" id="278681"/>
    <lineage>
        <taxon>Eukaryota</taxon>
        <taxon>Fungi</taxon>
        <taxon>Fungi incertae sedis</taxon>
        <taxon>Olpidiomycota</taxon>
        <taxon>Olpidiomycotina</taxon>
        <taxon>Olpidiomycetes</taxon>
        <taxon>Olpidiales</taxon>
        <taxon>Olpidiaceae</taxon>
        <taxon>Olpidium</taxon>
    </lineage>
</organism>
<protein>
    <recommendedName>
        <fullName evidence="3">RRM domain-containing protein</fullName>
    </recommendedName>
</protein>
<feature type="compositionally biased region" description="Low complexity" evidence="2">
    <location>
        <begin position="420"/>
        <end position="429"/>
    </location>
</feature>
<keyword evidence="1" id="KW-0694">RNA-binding</keyword>
<reference evidence="4 5" key="1">
    <citation type="journal article" name="Sci. Rep.">
        <title>Genome-scale phylogenetic analyses confirm Olpidium as the closest living zoosporic fungus to the non-flagellated, terrestrial fungi.</title>
        <authorList>
            <person name="Chang Y."/>
            <person name="Rochon D."/>
            <person name="Sekimoto S."/>
            <person name="Wang Y."/>
            <person name="Chovatia M."/>
            <person name="Sandor L."/>
            <person name="Salamov A."/>
            <person name="Grigoriev I.V."/>
            <person name="Stajich J.E."/>
            <person name="Spatafora J.W."/>
        </authorList>
    </citation>
    <scope>NUCLEOTIDE SEQUENCE [LARGE SCALE GENOMIC DNA]</scope>
    <source>
        <strain evidence="4">S191</strain>
    </source>
</reference>
<name>A0A8H8DM01_9FUNG</name>
<evidence type="ECO:0000256" key="2">
    <source>
        <dbReference type="SAM" id="MobiDB-lite"/>
    </source>
</evidence>
<dbReference type="EMBL" id="JAEFCI010000555">
    <property type="protein sequence ID" value="KAG5463464.1"/>
    <property type="molecule type" value="Genomic_DNA"/>
</dbReference>
<dbReference type="CDD" id="cd00590">
    <property type="entry name" value="RRM_SF"/>
    <property type="match status" value="1"/>
</dbReference>
<comment type="caution">
    <text evidence="4">The sequence shown here is derived from an EMBL/GenBank/DDBJ whole genome shotgun (WGS) entry which is preliminary data.</text>
</comment>
<dbReference type="SUPFAM" id="SSF54928">
    <property type="entry name" value="RNA-binding domain, RBD"/>
    <property type="match status" value="1"/>
</dbReference>
<sequence length="439" mass="47211">MPPARTERPDRPGGSGGEEGERGEGGEGGGARLSPGPAGVPAPHPPPNSHQHQLSGKTAAAAADADVPFVPRQVARKRGPDAAASFAAAARAVAADARLEQVAGALEGLFDDENLAVNLHGLRTAMEKHGEEGYYVDISYLLRTTPLAALGVTVETVAEAVQQRSTKLEVGYFTLLSRPYFTMRDPDKDGAVVYVERLPTGKAKGADCAARLRKMMSAAGRVVDVSFPLCADGRVRPQSGFAFVEFEDERSADRAVEMFDGNPPAAGGPPHPAAAPLWVMKKAGESLPGFWTAPPHWGLWCFPAEKKSKGSKVRVDRKMAERVFSHSQAPGRRSVFFLTAGRPRPPAVLLLSSRAEHRSKWHDFADEYREVLSKEYKADMQVAAKARWQHEREHLASARAAPADDSTEETLPERPPGGDPPRAAAAEPPNTKIVFEDSD</sequence>
<dbReference type="InterPro" id="IPR000504">
    <property type="entry name" value="RRM_dom"/>
</dbReference>
<keyword evidence="5" id="KW-1185">Reference proteome</keyword>
<evidence type="ECO:0000313" key="5">
    <source>
        <dbReference type="Proteomes" id="UP000673691"/>
    </source>
</evidence>
<dbReference type="InterPro" id="IPR012677">
    <property type="entry name" value="Nucleotide-bd_a/b_plait_sf"/>
</dbReference>
<feature type="region of interest" description="Disordered" evidence="2">
    <location>
        <begin position="390"/>
        <end position="439"/>
    </location>
</feature>
<dbReference type="Pfam" id="PF00076">
    <property type="entry name" value="RRM_1"/>
    <property type="match status" value="1"/>
</dbReference>
<feature type="compositionally biased region" description="Pro residues" evidence="2">
    <location>
        <begin position="38"/>
        <end position="48"/>
    </location>
</feature>